<gene>
    <name evidence="1" type="ORF">ACFFMS_26645</name>
</gene>
<sequence>MNFIQQIVNKKLNNITTNELLKLSKEYQIPITEDQAQKIVSLIKGKNINIYSHIERIELIKQIAQVTSPATAQQVNTLLQNLLN</sequence>
<dbReference type="InterPro" id="IPR020277">
    <property type="entry name" value="DUF2624"/>
</dbReference>
<dbReference type="EMBL" id="JBHMAF010000196">
    <property type="protein sequence ID" value="MFB9761813.1"/>
    <property type="molecule type" value="Genomic_DNA"/>
</dbReference>
<proteinExistence type="predicted"/>
<comment type="caution">
    <text evidence="1">The sequence shown here is derived from an EMBL/GenBank/DDBJ whole genome shotgun (WGS) entry which is preliminary data.</text>
</comment>
<organism evidence="1 2">
    <name type="scientific">Ectobacillus funiculus</name>
    <dbReference type="NCBI Taxonomy" id="137993"/>
    <lineage>
        <taxon>Bacteria</taxon>
        <taxon>Bacillati</taxon>
        <taxon>Bacillota</taxon>
        <taxon>Bacilli</taxon>
        <taxon>Bacillales</taxon>
        <taxon>Bacillaceae</taxon>
        <taxon>Ectobacillus</taxon>
    </lineage>
</organism>
<evidence type="ECO:0000313" key="1">
    <source>
        <dbReference type="EMBL" id="MFB9761813.1"/>
    </source>
</evidence>
<evidence type="ECO:0000313" key="2">
    <source>
        <dbReference type="Proteomes" id="UP001589609"/>
    </source>
</evidence>
<keyword evidence="2" id="KW-1185">Reference proteome</keyword>
<accession>A0ABV5WNP6</accession>
<reference evidence="1 2" key="1">
    <citation type="submission" date="2024-09" db="EMBL/GenBank/DDBJ databases">
        <authorList>
            <person name="Sun Q."/>
            <person name="Mori K."/>
        </authorList>
    </citation>
    <scope>NUCLEOTIDE SEQUENCE [LARGE SCALE GENOMIC DNA]</scope>
    <source>
        <strain evidence="1 2">JCM 11201</strain>
    </source>
</reference>
<protein>
    <submittedName>
        <fullName evidence="1">DUF2624 domain-containing protein</fullName>
    </submittedName>
</protein>
<dbReference type="Pfam" id="PF11116">
    <property type="entry name" value="DUF2624"/>
    <property type="match status" value="1"/>
</dbReference>
<name>A0ABV5WNP6_9BACI</name>
<dbReference type="Proteomes" id="UP001589609">
    <property type="component" value="Unassembled WGS sequence"/>
</dbReference>
<dbReference type="RefSeq" id="WP_379951914.1">
    <property type="nucleotide sequence ID" value="NZ_JBHMAF010000196.1"/>
</dbReference>